<comment type="pathway">
    <text evidence="2">Amino-acid biosynthesis; L-tryptophan biosynthesis; L-tryptophan from chorismate: step 5/5.</text>
</comment>
<dbReference type="Pfam" id="PF00290">
    <property type="entry name" value="Trp_syntA"/>
    <property type="match status" value="1"/>
</dbReference>
<comment type="caution">
    <text evidence="10">The sequence shown here is derived from an EMBL/GenBank/DDBJ whole genome shotgun (WGS) entry which is preliminary data.</text>
</comment>
<dbReference type="GO" id="GO:0005829">
    <property type="term" value="C:cytosol"/>
    <property type="evidence" value="ECO:0007669"/>
    <property type="project" value="TreeGrafter"/>
</dbReference>
<name>A0A8G2FWF5_PICTO</name>
<evidence type="ECO:0000256" key="5">
    <source>
        <dbReference type="ARBA" id="ARBA00022605"/>
    </source>
</evidence>
<comment type="catalytic activity">
    <reaction evidence="9">
        <text>(1S,2R)-1-C-(indol-3-yl)glycerol 3-phosphate + L-serine = D-glyceraldehyde 3-phosphate + L-tryptophan + H2O</text>
        <dbReference type="Rhea" id="RHEA:10532"/>
        <dbReference type="ChEBI" id="CHEBI:15377"/>
        <dbReference type="ChEBI" id="CHEBI:33384"/>
        <dbReference type="ChEBI" id="CHEBI:57912"/>
        <dbReference type="ChEBI" id="CHEBI:58866"/>
        <dbReference type="ChEBI" id="CHEBI:59776"/>
        <dbReference type="EC" id="4.2.1.20"/>
    </reaction>
</comment>
<keyword evidence="7" id="KW-0057">Aromatic amino acid biosynthesis</keyword>
<keyword evidence="5" id="KW-0028">Amino-acid biosynthesis</keyword>
<dbReference type="Proteomes" id="UP000192315">
    <property type="component" value="Unassembled WGS sequence"/>
</dbReference>
<evidence type="ECO:0000256" key="3">
    <source>
        <dbReference type="ARBA" id="ARBA00011270"/>
    </source>
</evidence>
<keyword evidence="6" id="KW-0822">Tryptophan biosynthesis</keyword>
<dbReference type="EMBL" id="FWYE01000001">
    <property type="protein sequence ID" value="SMD30755.1"/>
    <property type="molecule type" value="Genomic_DNA"/>
</dbReference>
<sequence>MDCLIYQYSVIDMRNLIPYFTLGYPDNETLKRFLMAMPINMINYIEFGFPSNDPRYDGPTIRKTHRIGNDNYDESFYIDIFNYFNDHNIKMYSLSYYSDIKDIERFAAVLSNLGFSGSIIPDLLIDYYDKAFDVINKLNEMHFEYIPFFTPSTPDNVIKKVSEKTYSWIYYGLQPSTGIDIPYDLDYTCNRIFSLVKSREINFGFGIKTIEDVSGLIRRGASGVAIGSYLVNMLDGNDLNGFLDYLKRIRGALDVES</sequence>
<evidence type="ECO:0000256" key="9">
    <source>
        <dbReference type="ARBA" id="ARBA00049047"/>
    </source>
</evidence>
<gene>
    <name evidence="10" type="ORF">SAMN02745355_0651</name>
</gene>
<evidence type="ECO:0000256" key="4">
    <source>
        <dbReference type="ARBA" id="ARBA00012043"/>
    </source>
</evidence>
<dbReference type="InterPro" id="IPR011060">
    <property type="entry name" value="RibuloseP-bd_barrel"/>
</dbReference>
<proteinExistence type="predicted"/>
<dbReference type="EC" id="4.2.1.20" evidence="4"/>
<dbReference type="UniPathway" id="UPA00035">
    <property type="reaction ID" value="UER00044"/>
</dbReference>
<accession>A0A8G2FWF5</accession>
<evidence type="ECO:0000313" key="11">
    <source>
        <dbReference type="Proteomes" id="UP000192315"/>
    </source>
</evidence>
<dbReference type="GO" id="GO:0004834">
    <property type="term" value="F:tryptophan synthase activity"/>
    <property type="evidence" value="ECO:0007669"/>
    <property type="project" value="UniProtKB-EC"/>
</dbReference>
<evidence type="ECO:0000256" key="2">
    <source>
        <dbReference type="ARBA" id="ARBA00004733"/>
    </source>
</evidence>
<dbReference type="Gene3D" id="3.20.20.70">
    <property type="entry name" value="Aldolase class I"/>
    <property type="match status" value="1"/>
</dbReference>
<comment type="subunit">
    <text evidence="3">Tetramer of two alpha and two beta chains.</text>
</comment>
<organism evidence="10 11">
    <name type="scientific">Picrophilus torridus (strain ATCC 700027 / DSM 9790 / JCM 10055 / NBRC 100828 / KAW 2/3)</name>
    <dbReference type="NCBI Taxonomy" id="1122961"/>
    <lineage>
        <taxon>Archaea</taxon>
        <taxon>Methanobacteriati</taxon>
        <taxon>Thermoplasmatota</taxon>
        <taxon>Thermoplasmata</taxon>
        <taxon>Thermoplasmatales</taxon>
        <taxon>Picrophilaceae</taxon>
        <taxon>Picrophilus</taxon>
    </lineage>
</organism>
<comment type="function">
    <text evidence="1">The alpha subunit is responsible for the aldol cleavage of indoleglycerol phosphate to indole and glyceraldehyde 3-phosphate.</text>
</comment>
<dbReference type="InterPro" id="IPR002028">
    <property type="entry name" value="Trp_synthase_suA"/>
</dbReference>
<dbReference type="PANTHER" id="PTHR43406:SF1">
    <property type="entry name" value="TRYPTOPHAN SYNTHASE ALPHA CHAIN, CHLOROPLASTIC"/>
    <property type="match status" value="1"/>
</dbReference>
<protein>
    <recommendedName>
        <fullName evidence="4">tryptophan synthase</fullName>
        <ecNumber evidence="4">4.2.1.20</ecNumber>
    </recommendedName>
</protein>
<dbReference type="PANTHER" id="PTHR43406">
    <property type="entry name" value="TRYPTOPHAN SYNTHASE, ALPHA CHAIN"/>
    <property type="match status" value="1"/>
</dbReference>
<evidence type="ECO:0000256" key="1">
    <source>
        <dbReference type="ARBA" id="ARBA00003365"/>
    </source>
</evidence>
<dbReference type="SUPFAM" id="SSF51366">
    <property type="entry name" value="Ribulose-phoshate binding barrel"/>
    <property type="match status" value="1"/>
</dbReference>
<evidence type="ECO:0000256" key="8">
    <source>
        <dbReference type="ARBA" id="ARBA00023239"/>
    </source>
</evidence>
<dbReference type="InterPro" id="IPR013785">
    <property type="entry name" value="Aldolase_TIM"/>
</dbReference>
<evidence type="ECO:0000256" key="6">
    <source>
        <dbReference type="ARBA" id="ARBA00022822"/>
    </source>
</evidence>
<evidence type="ECO:0000313" key="10">
    <source>
        <dbReference type="EMBL" id="SMD30755.1"/>
    </source>
</evidence>
<evidence type="ECO:0000256" key="7">
    <source>
        <dbReference type="ARBA" id="ARBA00023141"/>
    </source>
</evidence>
<dbReference type="AlphaFoldDB" id="A0A8G2FWF5"/>
<keyword evidence="11" id="KW-1185">Reference proteome</keyword>
<dbReference type="CDD" id="cd04724">
    <property type="entry name" value="Tryptophan_synthase_alpha"/>
    <property type="match status" value="1"/>
</dbReference>
<reference evidence="10 11" key="1">
    <citation type="submission" date="2017-04" db="EMBL/GenBank/DDBJ databases">
        <authorList>
            <person name="Varghese N."/>
            <person name="Submissions S."/>
        </authorList>
    </citation>
    <scope>NUCLEOTIDE SEQUENCE [LARGE SCALE GENOMIC DNA]</scope>
    <source>
        <strain evidence="10 11">DSM 9789</strain>
    </source>
</reference>
<keyword evidence="8" id="KW-0456">Lyase</keyword>